<dbReference type="Proteomes" id="UP000180194">
    <property type="component" value="Unassembled WGS sequence"/>
</dbReference>
<name>A0ABX3CM74_9BACI</name>
<feature type="compositionally biased region" description="Polar residues" evidence="1">
    <location>
        <begin position="45"/>
        <end position="56"/>
    </location>
</feature>
<proteinExistence type="predicted"/>
<feature type="region of interest" description="Disordered" evidence="1">
    <location>
        <begin position="45"/>
        <end position="64"/>
    </location>
</feature>
<reference evidence="2 3" key="1">
    <citation type="submission" date="2016-07" db="EMBL/GenBank/DDBJ databases">
        <title>Bacillus oceanisediminis whole genome.</title>
        <authorList>
            <person name="Pal Y."/>
            <person name="Verma A."/>
            <person name="Mual P."/>
            <person name="Srinivasan K."/>
        </authorList>
    </citation>
    <scope>NUCLEOTIDE SEQUENCE [LARGE SCALE GENOMIC DNA]</scope>
    <source>
        <strain evidence="2 3">Bhandara28</strain>
    </source>
</reference>
<sequence length="64" mass="6962">MEKLVILLMILLFAVGLTSKTIYEDNGVQSDAMDMKDNTQTIIKNANTQMSQFGGSPTTPPTTP</sequence>
<evidence type="ECO:0000313" key="2">
    <source>
        <dbReference type="EMBL" id="OHX44587.1"/>
    </source>
</evidence>
<gene>
    <name evidence="2" type="ORF">BBV17_25525</name>
</gene>
<comment type="caution">
    <text evidence="2">The sequence shown here is derived from an EMBL/GenBank/DDBJ whole genome shotgun (WGS) entry which is preliminary data.</text>
</comment>
<organism evidence="2 3">
    <name type="scientific">Cytobacillus oceanisediminis</name>
    <dbReference type="NCBI Taxonomy" id="665099"/>
    <lineage>
        <taxon>Bacteria</taxon>
        <taxon>Bacillati</taxon>
        <taxon>Bacillota</taxon>
        <taxon>Bacilli</taxon>
        <taxon>Bacillales</taxon>
        <taxon>Bacillaceae</taxon>
        <taxon>Cytobacillus</taxon>
    </lineage>
</organism>
<protein>
    <submittedName>
        <fullName evidence="2">Uncharacterized protein</fullName>
    </submittedName>
</protein>
<accession>A0ABX3CM74</accession>
<evidence type="ECO:0000313" key="3">
    <source>
        <dbReference type="Proteomes" id="UP000180194"/>
    </source>
</evidence>
<evidence type="ECO:0000256" key="1">
    <source>
        <dbReference type="SAM" id="MobiDB-lite"/>
    </source>
</evidence>
<keyword evidence="3" id="KW-1185">Reference proteome</keyword>
<dbReference type="EMBL" id="MBRJ01000041">
    <property type="protein sequence ID" value="OHX44587.1"/>
    <property type="molecule type" value="Genomic_DNA"/>
</dbReference>
<dbReference type="RefSeq" id="WP_009335554.1">
    <property type="nucleotide sequence ID" value="NZ_MBRJ01000041.1"/>
</dbReference>